<evidence type="ECO:0000256" key="4">
    <source>
        <dbReference type="SAM" id="MobiDB-lite"/>
    </source>
</evidence>
<feature type="compositionally biased region" description="Basic and acidic residues" evidence="4">
    <location>
        <begin position="120"/>
        <end position="135"/>
    </location>
</feature>
<evidence type="ECO:0000256" key="1">
    <source>
        <dbReference type="ARBA" id="ARBA00022737"/>
    </source>
</evidence>
<dbReference type="OrthoDB" id="20872at2759"/>
<dbReference type="STRING" id="2512241.A0A553HWA1"/>
<organism evidence="5 6">
    <name type="scientific">Xylaria flabelliformis</name>
    <dbReference type="NCBI Taxonomy" id="2512241"/>
    <lineage>
        <taxon>Eukaryota</taxon>
        <taxon>Fungi</taxon>
        <taxon>Dikarya</taxon>
        <taxon>Ascomycota</taxon>
        <taxon>Pezizomycotina</taxon>
        <taxon>Sordariomycetes</taxon>
        <taxon>Xylariomycetidae</taxon>
        <taxon>Xylariales</taxon>
        <taxon>Xylariaceae</taxon>
        <taxon>Xylaria</taxon>
    </lineage>
</organism>
<feature type="repeat" description="ANK" evidence="3">
    <location>
        <begin position="577"/>
        <end position="609"/>
    </location>
</feature>
<feature type="compositionally biased region" description="Polar residues" evidence="4">
    <location>
        <begin position="1068"/>
        <end position="1078"/>
    </location>
</feature>
<dbReference type="Pfam" id="PF12796">
    <property type="entry name" value="Ank_2"/>
    <property type="match status" value="4"/>
</dbReference>
<feature type="repeat" description="ANK" evidence="3">
    <location>
        <begin position="813"/>
        <end position="839"/>
    </location>
</feature>
<dbReference type="SMART" id="SM00248">
    <property type="entry name" value="ANK"/>
    <property type="match status" value="12"/>
</dbReference>
<dbReference type="InterPro" id="IPR036770">
    <property type="entry name" value="Ankyrin_rpt-contain_sf"/>
</dbReference>
<feature type="region of interest" description="Disordered" evidence="4">
    <location>
        <begin position="105"/>
        <end position="150"/>
    </location>
</feature>
<dbReference type="Proteomes" id="UP000319160">
    <property type="component" value="Unassembled WGS sequence"/>
</dbReference>
<feature type="repeat" description="ANK" evidence="3">
    <location>
        <begin position="983"/>
        <end position="1015"/>
    </location>
</feature>
<protein>
    <submittedName>
        <fullName evidence="5">Uncharacterized protein</fullName>
    </submittedName>
</protein>
<keyword evidence="2 3" id="KW-0040">ANK repeat</keyword>
<keyword evidence="1" id="KW-0677">Repeat</keyword>
<feature type="compositionally biased region" description="Acidic residues" evidence="4">
    <location>
        <begin position="136"/>
        <end position="149"/>
    </location>
</feature>
<name>A0A553HWA1_9PEZI</name>
<reference evidence="6" key="1">
    <citation type="submission" date="2019-06" db="EMBL/GenBank/DDBJ databases">
        <title>Draft genome sequence of the griseofulvin-producing fungus Xylaria cubensis strain G536.</title>
        <authorList>
            <person name="Mead M.E."/>
            <person name="Raja H.A."/>
            <person name="Steenwyk J.L."/>
            <person name="Knowles S.L."/>
            <person name="Oberlies N.H."/>
            <person name="Rokas A."/>
        </authorList>
    </citation>
    <scope>NUCLEOTIDE SEQUENCE [LARGE SCALE GENOMIC DNA]</scope>
    <source>
        <strain evidence="6">G536</strain>
    </source>
</reference>
<evidence type="ECO:0000313" key="5">
    <source>
        <dbReference type="EMBL" id="TRX92232.1"/>
    </source>
</evidence>
<dbReference type="InterPro" id="IPR002110">
    <property type="entry name" value="Ankyrin_rpt"/>
</dbReference>
<evidence type="ECO:0000256" key="2">
    <source>
        <dbReference type="ARBA" id="ARBA00023043"/>
    </source>
</evidence>
<evidence type="ECO:0000256" key="3">
    <source>
        <dbReference type="PROSITE-ProRule" id="PRU00023"/>
    </source>
</evidence>
<dbReference type="PROSITE" id="PS50088">
    <property type="entry name" value="ANK_REPEAT"/>
    <property type="match status" value="9"/>
</dbReference>
<feature type="repeat" description="ANK" evidence="3">
    <location>
        <begin position="780"/>
        <end position="812"/>
    </location>
</feature>
<gene>
    <name evidence="5" type="ORF">FHL15_006847</name>
</gene>
<dbReference type="PANTHER" id="PTHR24173:SF74">
    <property type="entry name" value="ANKYRIN REPEAT DOMAIN-CONTAINING PROTEIN 16"/>
    <property type="match status" value="1"/>
</dbReference>
<evidence type="ECO:0000313" key="6">
    <source>
        <dbReference type="Proteomes" id="UP000319160"/>
    </source>
</evidence>
<comment type="caution">
    <text evidence="5">The sequence shown here is derived from an EMBL/GenBank/DDBJ whole genome shotgun (WGS) entry which is preliminary data.</text>
</comment>
<dbReference type="PRINTS" id="PR01415">
    <property type="entry name" value="ANKYRIN"/>
</dbReference>
<feature type="repeat" description="ANK" evidence="3">
    <location>
        <begin position="846"/>
        <end position="868"/>
    </location>
</feature>
<dbReference type="AlphaFoldDB" id="A0A553HWA1"/>
<keyword evidence="6" id="KW-1185">Reference proteome</keyword>
<feature type="region of interest" description="Disordered" evidence="4">
    <location>
        <begin position="1058"/>
        <end position="1090"/>
    </location>
</feature>
<dbReference type="PANTHER" id="PTHR24173">
    <property type="entry name" value="ANKYRIN REPEAT CONTAINING"/>
    <property type="match status" value="1"/>
</dbReference>
<dbReference type="PROSITE" id="PS50297">
    <property type="entry name" value="ANK_REP_REGION"/>
    <property type="match status" value="7"/>
</dbReference>
<feature type="repeat" description="ANK" evidence="3">
    <location>
        <begin position="680"/>
        <end position="712"/>
    </location>
</feature>
<feature type="repeat" description="ANK" evidence="3">
    <location>
        <begin position="747"/>
        <end position="779"/>
    </location>
</feature>
<feature type="repeat" description="ANK" evidence="3">
    <location>
        <begin position="647"/>
        <end position="679"/>
    </location>
</feature>
<proteinExistence type="predicted"/>
<dbReference type="EMBL" id="VFLP01000038">
    <property type="protein sequence ID" value="TRX92232.1"/>
    <property type="molecule type" value="Genomic_DNA"/>
</dbReference>
<feature type="repeat" description="ANK" evidence="3">
    <location>
        <begin position="713"/>
        <end position="745"/>
    </location>
</feature>
<dbReference type="SUPFAM" id="SSF48403">
    <property type="entry name" value="Ankyrin repeat"/>
    <property type="match status" value="2"/>
</dbReference>
<dbReference type="Gene3D" id="1.25.40.20">
    <property type="entry name" value="Ankyrin repeat-containing domain"/>
    <property type="match status" value="4"/>
</dbReference>
<sequence length="1124" mass="123464">MESLNRMQDDDIEDVFLQDGLCPTIAEHATQCNALFNKYIVLPEVVPDPTIMDDQLARFTLWASNMDVYGPLNVSLDYRLRFSPTVVEIIHQLLDVIGDTLASLKPIDSTPQTPSRKRQRISEHGDSEVKRRADDDVSDSGADVDQEEENISKITDTIGGTVTRLFRLSNAVRKSANANRARKIEGYRNDEEANNAIAELRLYTESYLRFRYPMAPDSLRVALVEANALRLRRLYYQRSHRRRIELSVQKPQITPNVVQLPKIKENSPLVRFAPSVLPKSATIDKTSRPAGPPPVPVTNATTARQTAVGALYARSTTEVPRAKSVLVNNKLSFPPLPPTHECPYCGVIIEFRSTAKSMLWHNHVIGDLEPFICVFTHCLEAGQHRTGPLTFETSKAWISHMQNAHGHTWECRAPSHDPIIFDQESQYQEHSIKEHGVPETHAGTLSSAARRPVLEKVLECPFGDDFQPPDKVDSSAVFSSEALQLHVAAHIKEIALLTLQKLPSDVDEAATNVDSDQPLEDDGPGFAILRGSMYSVLDDEDLDFQNDVEAPNGISNHSDEYIGPLVTELDLEDKDDSGMTQLHHAAQAGNLGLAESLVSGGASLGSRDKHGRTALHYASMKHFHSDSILSLLLNASGQALINLGDDNGQTALHYAAGTNSTGGIDMLNSYGADVRTTDNHGIPPFIWAVLSGQVSATERLISLGADTNSTSTDGKSALAWAANMGWFSIAQLLLERGAGVQFGSQKSPMTPLAEAAASGNSHIVQLLLENAADPNCSDRDGWSAIHWAAEEGHLDIVRLLLDAGAEFDAVSSYGTSPLHCAANGGHISIVSLLLLKQADPLKSTCHGWTALHHAAFMGHSHVVQCLLEDNRVRSSASQHDNHGWSVLHLAIHSRDLATVDVLLGSYAIAEPRTLIDESGLTAEEWLDLEPSSHSYKATCNLAFSKSRCCRATTGLRQAVIIGNVPMIKLLLQKGHALNEGNSGRRTALYYAAKKRILPIMDLLLNMGANPNILPTGRKTWEEFISDRDVLLRLERAGYTKRDTDPEVERRIKLALVEQRRSTPPTPDRSISTNITLPSGQFHREESTSSMPIRQVVPNNQTNHHKRKAGSARSGVKSFWKRLIG</sequence>
<accession>A0A553HWA1</accession>